<comment type="caution">
    <text evidence="1">The sequence shown here is derived from an EMBL/GenBank/DDBJ whole genome shotgun (WGS) entry which is preliminary data.</text>
</comment>
<accession>A0AAD2H089</accession>
<dbReference type="EMBL" id="CAVNYO010000122">
    <property type="protein sequence ID" value="CAK5267449.1"/>
    <property type="molecule type" value="Genomic_DNA"/>
</dbReference>
<proteinExistence type="predicted"/>
<evidence type="ECO:0000313" key="2">
    <source>
        <dbReference type="Proteomes" id="UP001295794"/>
    </source>
</evidence>
<dbReference type="Proteomes" id="UP001295794">
    <property type="component" value="Unassembled WGS sequence"/>
</dbReference>
<organism evidence="1 2">
    <name type="scientific">Mycena citricolor</name>
    <dbReference type="NCBI Taxonomy" id="2018698"/>
    <lineage>
        <taxon>Eukaryota</taxon>
        <taxon>Fungi</taxon>
        <taxon>Dikarya</taxon>
        <taxon>Basidiomycota</taxon>
        <taxon>Agaricomycotina</taxon>
        <taxon>Agaricomycetes</taxon>
        <taxon>Agaricomycetidae</taxon>
        <taxon>Agaricales</taxon>
        <taxon>Marasmiineae</taxon>
        <taxon>Mycenaceae</taxon>
        <taxon>Mycena</taxon>
    </lineage>
</organism>
<evidence type="ECO:0000313" key="1">
    <source>
        <dbReference type="EMBL" id="CAK5267449.1"/>
    </source>
</evidence>
<gene>
    <name evidence="1" type="ORF">MYCIT1_LOCUS9962</name>
</gene>
<name>A0AAD2H089_9AGAR</name>
<protein>
    <submittedName>
        <fullName evidence="1">Uncharacterized protein</fullName>
    </submittedName>
</protein>
<sequence length="84" mass="8855">MPLSPPTALSATQEATAKAAIDALEAIRVRPFDNSSLSPLVQHETRSGRAWSCFGWLGNKSHMDVTSSSTRPCCSGSSFSVIGS</sequence>
<keyword evidence="2" id="KW-1185">Reference proteome</keyword>
<reference evidence="1" key="1">
    <citation type="submission" date="2023-11" db="EMBL/GenBank/DDBJ databases">
        <authorList>
            <person name="De Vega J J."/>
            <person name="De Vega J J."/>
        </authorList>
    </citation>
    <scope>NUCLEOTIDE SEQUENCE</scope>
</reference>
<dbReference type="AlphaFoldDB" id="A0AAD2H089"/>